<keyword evidence="2" id="KW-1133">Transmembrane helix</keyword>
<reference evidence="3 4" key="1">
    <citation type="journal article" date="2015" name="Genome Announc.">
        <title>Complete Genome Sequence of the Type Strain Corynebacterium testudinoris DSM 44614, Recovered from Necrotic Lesions in the Mouth of a Tortoise.</title>
        <authorList>
            <person name="Ruckert C."/>
            <person name="Kriete M."/>
            <person name="Jaenicke S."/>
            <person name="Winkler A."/>
            <person name="Tauch A."/>
        </authorList>
    </citation>
    <scope>NUCLEOTIDE SEQUENCE [LARGE SCALE GENOMIC DNA]</scope>
    <source>
        <strain evidence="3 4">DSM 44614</strain>
    </source>
</reference>
<name>A0A0G3H992_9CORY</name>
<feature type="transmembrane region" description="Helical" evidence="2">
    <location>
        <begin position="149"/>
        <end position="172"/>
    </location>
</feature>
<keyword evidence="4" id="KW-1185">Reference proteome</keyword>
<keyword evidence="2" id="KW-0812">Transmembrane</keyword>
<evidence type="ECO:0000256" key="1">
    <source>
        <dbReference type="SAM" id="MobiDB-lite"/>
    </source>
</evidence>
<evidence type="ECO:0000313" key="4">
    <source>
        <dbReference type="Proteomes" id="UP000035540"/>
    </source>
</evidence>
<dbReference type="PATRIC" id="fig|136857.5.peg.2523"/>
<feature type="region of interest" description="Disordered" evidence="1">
    <location>
        <begin position="1"/>
        <end position="20"/>
    </location>
</feature>
<sequence length="177" mass="19960">MTEERPGDYDPDSNRRWGWRGFLEHPENDLTADADFANLRPPDPQSPEELASWLDPVVQAERNRQSSRQALQFLAAIPAITFVLGLGLLVVFRLIGGPECVAGEAVWLCTRTSQIIWPLVTSIVPIIGVLGCAIIMTRKLNSYTRWRPWMGVFWVMVPFCMVWLITAGQILIPALEN</sequence>
<organism evidence="3 4">
    <name type="scientific">Corynebacterium testudinoris</name>
    <dbReference type="NCBI Taxonomy" id="136857"/>
    <lineage>
        <taxon>Bacteria</taxon>
        <taxon>Bacillati</taxon>
        <taxon>Actinomycetota</taxon>
        <taxon>Actinomycetes</taxon>
        <taxon>Mycobacteriales</taxon>
        <taxon>Corynebacteriaceae</taxon>
        <taxon>Corynebacterium</taxon>
    </lineage>
</organism>
<protein>
    <submittedName>
        <fullName evidence="3">Uncharacterized protein</fullName>
    </submittedName>
</protein>
<proteinExistence type="predicted"/>
<dbReference type="Proteomes" id="UP000035540">
    <property type="component" value="Chromosome"/>
</dbReference>
<keyword evidence="2" id="KW-0472">Membrane</keyword>
<gene>
    <name evidence="3" type="ORF">CTEST_12790</name>
</gene>
<accession>A0A0G3H992</accession>
<reference evidence="4" key="2">
    <citation type="submission" date="2015-05" db="EMBL/GenBank/DDBJ databases">
        <title>Complete genome sequence of Corynebacterium testudinoris DSM 44614, recovered from necrotic lesions in the mouth of a tortoise.</title>
        <authorList>
            <person name="Ruckert C."/>
            <person name="Albersmeier A."/>
            <person name="Winkler A."/>
            <person name="Tauch A."/>
        </authorList>
    </citation>
    <scope>NUCLEOTIDE SEQUENCE [LARGE SCALE GENOMIC DNA]</scope>
    <source>
        <strain evidence="4">DSM 44614</strain>
    </source>
</reference>
<dbReference type="STRING" id="136857.CTEST_12790"/>
<feature type="transmembrane region" description="Helical" evidence="2">
    <location>
        <begin position="115"/>
        <end position="137"/>
    </location>
</feature>
<evidence type="ECO:0000256" key="2">
    <source>
        <dbReference type="SAM" id="Phobius"/>
    </source>
</evidence>
<dbReference type="OrthoDB" id="4774281at2"/>
<dbReference type="EMBL" id="CP011545">
    <property type="protein sequence ID" value="AKK09961.1"/>
    <property type="molecule type" value="Genomic_DNA"/>
</dbReference>
<dbReference type="RefSeq" id="WP_047254037.1">
    <property type="nucleotide sequence ID" value="NZ_CP011545.1"/>
</dbReference>
<feature type="compositionally biased region" description="Basic and acidic residues" evidence="1">
    <location>
        <begin position="1"/>
        <end position="15"/>
    </location>
</feature>
<evidence type="ECO:0000313" key="3">
    <source>
        <dbReference type="EMBL" id="AKK09961.1"/>
    </source>
</evidence>
<feature type="transmembrane region" description="Helical" evidence="2">
    <location>
        <begin position="71"/>
        <end position="95"/>
    </location>
</feature>
<dbReference type="KEGG" id="cted:CTEST_12790"/>
<dbReference type="AlphaFoldDB" id="A0A0G3H992"/>